<dbReference type="Proteomes" id="UP000287651">
    <property type="component" value="Unassembled WGS sequence"/>
</dbReference>
<dbReference type="EMBL" id="AMZH03026250">
    <property type="protein sequence ID" value="RRT34705.1"/>
    <property type="molecule type" value="Genomic_DNA"/>
</dbReference>
<protein>
    <submittedName>
        <fullName evidence="1">Uncharacterized protein</fullName>
    </submittedName>
</protein>
<evidence type="ECO:0000313" key="2">
    <source>
        <dbReference type="Proteomes" id="UP000287651"/>
    </source>
</evidence>
<gene>
    <name evidence="1" type="ORF">B296_00023544</name>
</gene>
<sequence length="80" mass="8483">MIEGQTSYIARIIKGFLRILDKSTAYVSGLPMGLCPQKIAPIGNPYCSLAAPIRGLAVGSDPYKQSGHPCKGLGRGRPPQ</sequence>
<reference evidence="1 2" key="1">
    <citation type="journal article" date="2014" name="Agronomy (Basel)">
        <title>A Draft Genome Sequence for Ensete ventricosum, the Drought-Tolerant Tree Against Hunger.</title>
        <authorList>
            <person name="Harrison J."/>
            <person name="Moore K.A."/>
            <person name="Paszkiewicz K."/>
            <person name="Jones T."/>
            <person name="Grant M."/>
            <person name="Ambacheew D."/>
            <person name="Muzemil S."/>
            <person name="Studholme D.J."/>
        </authorList>
    </citation>
    <scope>NUCLEOTIDE SEQUENCE [LARGE SCALE GENOMIC DNA]</scope>
</reference>
<accession>A0A426X5F8</accession>
<comment type="caution">
    <text evidence="1">The sequence shown here is derived from an EMBL/GenBank/DDBJ whole genome shotgun (WGS) entry which is preliminary data.</text>
</comment>
<evidence type="ECO:0000313" key="1">
    <source>
        <dbReference type="EMBL" id="RRT34705.1"/>
    </source>
</evidence>
<organism evidence="1 2">
    <name type="scientific">Ensete ventricosum</name>
    <name type="common">Abyssinian banana</name>
    <name type="synonym">Musa ensete</name>
    <dbReference type="NCBI Taxonomy" id="4639"/>
    <lineage>
        <taxon>Eukaryota</taxon>
        <taxon>Viridiplantae</taxon>
        <taxon>Streptophyta</taxon>
        <taxon>Embryophyta</taxon>
        <taxon>Tracheophyta</taxon>
        <taxon>Spermatophyta</taxon>
        <taxon>Magnoliopsida</taxon>
        <taxon>Liliopsida</taxon>
        <taxon>Zingiberales</taxon>
        <taxon>Musaceae</taxon>
        <taxon>Ensete</taxon>
    </lineage>
</organism>
<proteinExistence type="predicted"/>
<dbReference type="AlphaFoldDB" id="A0A426X5F8"/>
<name>A0A426X5F8_ENSVE</name>